<comment type="caution">
    <text evidence="1">The sequence shown here is derived from an EMBL/GenBank/DDBJ whole genome shotgun (WGS) entry which is preliminary data.</text>
</comment>
<evidence type="ECO:0000313" key="1">
    <source>
        <dbReference type="EMBL" id="GAO98233.1"/>
    </source>
</evidence>
<organism evidence="1 2">
    <name type="scientific">Caedimonas varicaedens</name>
    <dbReference type="NCBI Taxonomy" id="1629334"/>
    <lineage>
        <taxon>Bacteria</taxon>
        <taxon>Pseudomonadati</taxon>
        <taxon>Pseudomonadota</taxon>
        <taxon>Alphaproteobacteria</taxon>
        <taxon>Holosporales</taxon>
        <taxon>Caedimonadaceae</taxon>
        <taxon>Caedimonas</taxon>
    </lineage>
</organism>
<gene>
    <name evidence="1" type="ORF">Cva_00881</name>
</gene>
<dbReference type="Proteomes" id="UP000036771">
    <property type="component" value="Unassembled WGS sequence"/>
</dbReference>
<name>A0A0K8MDC8_9PROT</name>
<accession>A0A0K8MDC8</accession>
<proteinExistence type="predicted"/>
<keyword evidence="2" id="KW-1185">Reference proteome</keyword>
<evidence type="ECO:0008006" key="3">
    <source>
        <dbReference type="Google" id="ProtNLM"/>
    </source>
</evidence>
<dbReference type="STRING" id="1629334.Cva_00881"/>
<dbReference type="EMBL" id="BBVC01000036">
    <property type="protein sequence ID" value="GAO98233.1"/>
    <property type="molecule type" value="Genomic_DNA"/>
</dbReference>
<sequence>MKYCATLKMIGSVLILHAVTSCSEKILETPGINYAKSSPLKLNVQDIQVVSIPEVHPSKNKHAQEEAVLLRSEIEKWARTRLVSEGGADRAVMTIHKVNIKVLKDPKAEVERVKRDFYVGKVDIKLDILDDRGFVKGSVSSSVEQTVGIPETYTYYEREAQIKRLREELMNSLDARMVKEISQNLSLYMMQ</sequence>
<protein>
    <recommendedName>
        <fullName evidence="3">Lipoprotein</fullName>
    </recommendedName>
</protein>
<dbReference type="AlphaFoldDB" id="A0A0K8MDC8"/>
<evidence type="ECO:0000313" key="2">
    <source>
        <dbReference type="Proteomes" id="UP000036771"/>
    </source>
</evidence>
<reference evidence="1 2" key="1">
    <citation type="submission" date="2015-03" db="EMBL/GenBank/DDBJ databases">
        <title>Caedibacter varicaedens, whole genome shotgun sequence.</title>
        <authorList>
            <person name="Suzuki H."/>
            <person name="Dapper A.L."/>
            <person name="Gibson A.K."/>
            <person name="Jackson C."/>
            <person name="Lee H."/>
            <person name="Pejaver V.R."/>
            <person name="Doak T."/>
            <person name="Lynch M."/>
        </authorList>
    </citation>
    <scope>NUCLEOTIDE SEQUENCE [LARGE SCALE GENOMIC DNA]</scope>
</reference>
<dbReference type="PROSITE" id="PS51257">
    <property type="entry name" value="PROKAR_LIPOPROTEIN"/>
    <property type="match status" value="1"/>
</dbReference>